<name>A0A0F9Z735_9MICR</name>
<dbReference type="AlphaFoldDB" id="A0A0F9Z735"/>
<dbReference type="EMBL" id="JPQZ01000271">
    <property type="protein sequence ID" value="KKO73729.1"/>
    <property type="molecule type" value="Genomic_DNA"/>
</dbReference>
<proteinExistence type="predicted"/>
<organism evidence="1 2">
    <name type="scientific">Vairimorpha ceranae</name>
    <dbReference type="NCBI Taxonomy" id="40302"/>
    <lineage>
        <taxon>Eukaryota</taxon>
        <taxon>Fungi</taxon>
        <taxon>Fungi incertae sedis</taxon>
        <taxon>Microsporidia</taxon>
        <taxon>Nosematidae</taxon>
        <taxon>Vairimorpha</taxon>
    </lineage>
</organism>
<sequence length="47" mass="5483">MLILYKNFRAILKGLSMSTHDYLNVVVPLVNDKIVIENSKEYIIFII</sequence>
<gene>
    <name evidence="1" type="ORF">AAJ76_259000473</name>
</gene>
<evidence type="ECO:0000313" key="1">
    <source>
        <dbReference type="EMBL" id="KKO73729.1"/>
    </source>
</evidence>
<dbReference type="RefSeq" id="XP_024329471.1">
    <property type="nucleotide sequence ID" value="XM_024474821.1"/>
</dbReference>
<dbReference type="GeneID" id="36319749"/>
<dbReference type="VEuPathDB" id="MicrosporidiaDB:AAJ76_259000473"/>
<accession>A0A0F9Z735</accession>
<protein>
    <submittedName>
        <fullName evidence="1">Uncharacterized protein</fullName>
    </submittedName>
</protein>
<reference evidence="1 2" key="1">
    <citation type="journal article" date="2015" name="Environ. Microbiol.">
        <title>Genome analyses suggest the presence of polyploidy and recent human-driven expansions in eight global populations of the honeybee pathogen Nosema ceranae.</title>
        <authorList>
            <person name="Pelin A."/>
            <person name="Selman M."/>
            <person name="Aris-Brosou S."/>
            <person name="Farinelli L."/>
            <person name="Corradi N."/>
        </authorList>
    </citation>
    <scope>NUCLEOTIDE SEQUENCE [LARGE SCALE GENOMIC DNA]</scope>
    <source>
        <strain evidence="1 2">PA08 1199</strain>
    </source>
</reference>
<evidence type="ECO:0000313" key="2">
    <source>
        <dbReference type="Proteomes" id="UP000034350"/>
    </source>
</evidence>
<dbReference type="Proteomes" id="UP000034350">
    <property type="component" value="Unassembled WGS sequence"/>
</dbReference>
<comment type="caution">
    <text evidence="1">The sequence shown here is derived from an EMBL/GenBank/DDBJ whole genome shotgun (WGS) entry which is preliminary data.</text>
</comment>
<keyword evidence="2" id="KW-1185">Reference proteome</keyword>